<dbReference type="EMBL" id="PDLN01000002">
    <property type="protein sequence ID" value="RDW92226.1"/>
    <property type="molecule type" value="Genomic_DNA"/>
</dbReference>
<proteinExistence type="predicted"/>
<gene>
    <name evidence="1" type="ORF">BP5796_01620</name>
</gene>
<keyword evidence="2" id="KW-1185">Reference proteome</keyword>
<evidence type="ECO:0000313" key="1">
    <source>
        <dbReference type="EMBL" id="RDW92226.1"/>
    </source>
</evidence>
<dbReference type="OrthoDB" id="3552081at2759"/>
<reference evidence="1 2" key="1">
    <citation type="journal article" date="2018" name="IMA Fungus">
        <title>IMA Genome-F 9: Draft genome sequence of Annulohypoxylon stygium, Aspergillus mulundensis, Berkeleyomyces basicola (syn. Thielaviopsis basicola), Ceratocystis smalleyi, two Cercospora beticola strains, Coleophoma cylindrospora, Fusarium fracticaudum, Phialophora cf. hyalina, and Morchella septimelata.</title>
        <authorList>
            <person name="Wingfield B.D."/>
            <person name="Bills G.F."/>
            <person name="Dong Y."/>
            <person name="Huang W."/>
            <person name="Nel W.J."/>
            <person name="Swalarsk-Parry B.S."/>
            <person name="Vaghefi N."/>
            <person name="Wilken P.M."/>
            <person name="An Z."/>
            <person name="de Beer Z.W."/>
            <person name="De Vos L."/>
            <person name="Chen L."/>
            <person name="Duong T.A."/>
            <person name="Gao Y."/>
            <person name="Hammerbacher A."/>
            <person name="Kikkert J.R."/>
            <person name="Li Y."/>
            <person name="Li H."/>
            <person name="Li K."/>
            <person name="Li Q."/>
            <person name="Liu X."/>
            <person name="Ma X."/>
            <person name="Naidoo K."/>
            <person name="Pethybridge S.J."/>
            <person name="Sun J."/>
            <person name="Steenkamp E.T."/>
            <person name="van der Nest M.A."/>
            <person name="van Wyk S."/>
            <person name="Wingfield M.J."/>
            <person name="Xiong C."/>
            <person name="Yue Q."/>
            <person name="Zhang X."/>
        </authorList>
    </citation>
    <scope>NUCLEOTIDE SEQUENCE [LARGE SCALE GENOMIC DNA]</scope>
    <source>
        <strain evidence="1 2">BP5796</strain>
    </source>
</reference>
<sequence length="123" mass="13860">MAVADLISAWFLRCIAPIILYFARQYAIHRGWLRATPIPPVSPADMNREILLALQDILWAHRADHENIRSLLAESLDTLKDIRGAMDRSNELGEARERDGGMPIYQHIPTLRVPRAAAAHLDG</sequence>
<dbReference type="AlphaFoldDB" id="A0A3D8T0Z0"/>
<organism evidence="1 2">
    <name type="scientific">Coleophoma crateriformis</name>
    <dbReference type="NCBI Taxonomy" id="565419"/>
    <lineage>
        <taxon>Eukaryota</taxon>
        <taxon>Fungi</taxon>
        <taxon>Dikarya</taxon>
        <taxon>Ascomycota</taxon>
        <taxon>Pezizomycotina</taxon>
        <taxon>Leotiomycetes</taxon>
        <taxon>Helotiales</taxon>
        <taxon>Dermateaceae</taxon>
        <taxon>Coleophoma</taxon>
    </lineage>
</organism>
<dbReference type="Proteomes" id="UP000256328">
    <property type="component" value="Unassembled WGS sequence"/>
</dbReference>
<accession>A0A3D8T0Z0</accession>
<evidence type="ECO:0000313" key="2">
    <source>
        <dbReference type="Proteomes" id="UP000256328"/>
    </source>
</evidence>
<name>A0A3D8T0Z0_9HELO</name>
<protein>
    <submittedName>
        <fullName evidence="1">Uncharacterized protein</fullName>
    </submittedName>
</protein>
<comment type="caution">
    <text evidence="1">The sequence shown here is derived from an EMBL/GenBank/DDBJ whole genome shotgun (WGS) entry which is preliminary data.</text>
</comment>